<evidence type="ECO:0000256" key="2">
    <source>
        <dbReference type="SAM" id="MobiDB-lite"/>
    </source>
</evidence>
<reference evidence="4 5" key="1">
    <citation type="journal article" date="2023" name="Plants (Basel)">
        <title>Bridging the Gap: Combining Genomics and Transcriptomics Approaches to Understand Stylosanthes scabra, an Orphan Legume from the Brazilian Caatinga.</title>
        <authorList>
            <person name="Ferreira-Neto J.R.C."/>
            <person name="da Silva M.D."/>
            <person name="Binneck E."/>
            <person name="de Melo N.F."/>
            <person name="da Silva R.H."/>
            <person name="de Melo A.L.T.M."/>
            <person name="Pandolfi V."/>
            <person name="Bustamante F.O."/>
            <person name="Brasileiro-Vidal A.C."/>
            <person name="Benko-Iseppon A.M."/>
        </authorList>
    </citation>
    <scope>NUCLEOTIDE SEQUENCE [LARGE SCALE GENOMIC DNA]</scope>
    <source>
        <tissue evidence="4">Leaves</tissue>
    </source>
</reference>
<name>A0ABU6TM66_9FABA</name>
<sequence length="167" mass="18507">MKLTQPILKGTHIGSHKDGITWVDFRYERLPTFCYFCGRIGHDESSCGKSDEFGEGTQAQSKDLGAWIRAENVGKKIGGRHESSSEEIDGGDAVDGSWQRSCPREQQCVSARLMEDAKVEDGGASVGSWRSSGDPMRQWRSQILSLPTREQRPGSSEEGEPARVFWA</sequence>
<evidence type="ECO:0000313" key="4">
    <source>
        <dbReference type="EMBL" id="MED6149479.1"/>
    </source>
</evidence>
<evidence type="ECO:0000256" key="1">
    <source>
        <dbReference type="PROSITE-ProRule" id="PRU00047"/>
    </source>
</evidence>
<proteinExistence type="predicted"/>
<gene>
    <name evidence="4" type="ORF">PIB30_062915</name>
</gene>
<feature type="region of interest" description="Disordered" evidence="2">
    <location>
        <begin position="120"/>
        <end position="167"/>
    </location>
</feature>
<keyword evidence="1" id="KW-0862">Zinc</keyword>
<protein>
    <recommendedName>
        <fullName evidence="3">CCHC-type domain-containing protein</fullName>
    </recommendedName>
</protein>
<keyword evidence="1" id="KW-0479">Metal-binding</keyword>
<dbReference type="PROSITE" id="PS50158">
    <property type="entry name" value="ZF_CCHC"/>
    <property type="match status" value="1"/>
</dbReference>
<comment type="caution">
    <text evidence="4">The sequence shown here is derived from an EMBL/GenBank/DDBJ whole genome shotgun (WGS) entry which is preliminary data.</text>
</comment>
<evidence type="ECO:0000313" key="5">
    <source>
        <dbReference type="Proteomes" id="UP001341840"/>
    </source>
</evidence>
<keyword evidence="5" id="KW-1185">Reference proteome</keyword>
<feature type="domain" description="CCHC-type" evidence="3">
    <location>
        <begin position="34"/>
        <end position="47"/>
    </location>
</feature>
<dbReference type="Proteomes" id="UP001341840">
    <property type="component" value="Unassembled WGS sequence"/>
</dbReference>
<evidence type="ECO:0000259" key="3">
    <source>
        <dbReference type="PROSITE" id="PS50158"/>
    </source>
</evidence>
<feature type="region of interest" description="Disordered" evidence="2">
    <location>
        <begin position="75"/>
        <end position="101"/>
    </location>
</feature>
<dbReference type="InterPro" id="IPR001878">
    <property type="entry name" value="Znf_CCHC"/>
</dbReference>
<dbReference type="InterPro" id="IPR025836">
    <property type="entry name" value="Zn_knuckle_CX2CX4HX4C"/>
</dbReference>
<dbReference type="EMBL" id="JASCZI010091212">
    <property type="protein sequence ID" value="MED6149479.1"/>
    <property type="molecule type" value="Genomic_DNA"/>
</dbReference>
<accession>A0ABU6TM66</accession>
<keyword evidence="1" id="KW-0863">Zinc-finger</keyword>
<dbReference type="Pfam" id="PF14392">
    <property type="entry name" value="zf-CCHC_4"/>
    <property type="match status" value="1"/>
</dbReference>
<organism evidence="4 5">
    <name type="scientific">Stylosanthes scabra</name>
    <dbReference type="NCBI Taxonomy" id="79078"/>
    <lineage>
        <taxon>Eukaryota</taxon>
        <taxon>Viridiplantae</taxon>
        <taxon>Streptophyta</taxon>
        <taxon>Embryophyta</taxon>
        <taxon>Tracheophyta</taxon>
        <taxon>Spermatophyta</taxon>
        <taxon>Magnoliopsida</taxon>
        <taxon>eudicotyledons</taxon>
        <taxon>Gunneridae</taxon>
        <taxon>Pentapetalae</taxon>
        <taxon>rosids</taxon>
        <taxon>fabids</taxon>
        <taxon>Fabales</taxon>
        <taxon>Fabaceae</taxon>
        <taxon>Papilionoideae</taxon>
        <taxon>50 kb inversion clade</taxon>
        <taxon>dalbergioids sensu lato</taxon>
        <taxon>Dalbergieae</taxon>
        <taxon>Pterocarpus clade</taxon>
        <taxon>Stylosanthes</taxon>
    </lineage>
</organism>